<dbReference type="PANTHER" id="PTHR30348">
    <property type="entry name" value="UNCHARACTERIZED PROTEIN YECE"/>
    <property type="match status" value="1"/>
</dbReference>
<dbReference type="Proteomes" id="UP000217736">
    <property type="component" value="Chromosome"/>
</dbReference>
<proteinExistence type="predicted"/>
<dbReference type="AlphaFoldDB" id="A0A1Z4EIH8"/>
<dbReference type="InterPro" id="IPR036520">
    <property type="entry name" value="UPF0759_sf"/>
</dbReference>
<protein>
    <submittedName>
        <fullName evidence="1">Uncharacterized protein</fullName>
    </submittedName>
</protein>
<evidence type="ECO:0000313" key="1">
    <source>
        <dbReference type="EMBL" id="BAX92785.1"/>
    </source>
</evidence>
<reference evidence="2" key="1">
    <citation type="submission" date="2017-06" db="EMBL/GenBank/DDBJ databases">
        <title>Complete Genome Sequence of Mycobacterium shigaense.</title>
        <authorList>
            <person name="Fukano H."/>
            <person name="Yoshida M."/>
            <person name="Kazumi Y."/>
            <person name="Ogura Y."/>
            <person name="Mitarai S."/>
            <person name="Hayashi T."/>
            <person name="Hoshino Y."/>
        </authorList>
    </citation>
    <scope>NUCLEOTIDE SEQUENCE [LARGE SCALE GENOMIC DNA]</scope>
    <source>
        <strain evidence="2">UN-152</strain>
    </source>
</reference>
<dbReference type="Pfam" id="PF01904">
    <property type="entry name" value="DUF72"/>
    <property type="match status" value="1"/>
</dbReference>
<keyword evidence="2" id="KW-1185">Reference proteome</keyword>
<sequence>MPASIRVAVELRHPSWDDSAVYQLLEHHRAAYVVMSGEGLACIARATTDLVYARMHGLAGDAMYTGSYSDDELRRWADRITAWDAEGKTCGCISTTTWAATRSEMHSA</sequence>
<gene>
    <name evidence="1" type="ORF">MSG_02641</name>
</gene>
<name>A0A1Z4EIH8_9MYCO</name>
<dbReference type="SUPFAM" id="SSF117396">
    <property type="entry name" value="TM1631-like"/>
    <property type="match status" value="1"/>
</dbReference>
<evidence type="ECO:0000313" key="2">
    <source>
        <dbReference type="Proteomes" id="UP000217736"/>
    </source>
</evidence>
<dbReference type="EMBL" id="AP018164">
    <property type="protein sequence ID" value="BAX92785.1"/>
    <property type="molecule type" value="Genomic_DNA"/>
</dbReference>
<dbReference type="PANTHER" id="PTHR30348:SF4">
    <property type="entry name" value="DUF72 DOMAIN-CONTAINING PROTEIN"/>
    <property type="match status" value="1"/>
</dbReference>
<dbReference type="Gene3D" id="3.20.20.410">
    <property type="entry name" value="Protein of unknown function UPF0759"/>
    <property type="match status" value="1"/>
</dbReference>
<dbReference type="KEGG" id="mshg:MSG_02641"/>
<dbReference type="InterPro" id="IPR002763">
    <property type="entry name" value="DUF72"/>
</dbReference>
<organism evidence="1 2">
    <name type="scientific">Mycobacterium shigaense</name>
    <dbReference type="NCBI Taxonomy" id="722731"/>
    <lineage>
        <taxon>Bacteria</taxon>
        <taxon>Bacillati</taxon>
        <taxon>Actinomycetota</taxon>
        <taxon>Actinomycetes</taxon>
        <taxon>Mycobacteriales</taxon>
        <taxon>Mycobacteriaceae</taxon>
        <taxon>Mycobacterium</taxon>
        <taxon>Mycobacterium simiae complex</taxon>
    </lineage>
</organism>
<accession>A0A1Z4EIH8</accession>